<organism evidence="2 3">
    <name type="scientific">Roridomyces roridus</name>
    <dbReference type="NCBI Taxonomy" id="1738132"/>
    <lineage>
        <taxon>Eukaryota</taxon>
        <taxon>Fungi</taxon>
        <taxon>Dikarya</taxon>
        <taxon>Basidiomycota</taxon>
        <taxon>Agaricomycotina</taxon>
        <taxon>Agaricomycetes</taxon>
        <taxon>Agaricomycetidae</taxon>
        <taxon>Agaricales</taxon>
        <taxon>Marasmiineae</taxon>
        <taxon>Mycenaceae</taxon>
        <taxon>Roridomyces</taxon>
    </lineage>
</organism>
<evidence type="ECO:0000313" key="3">
    <source>
        <dbReference type="Proteomes" id="UP001221142"/>
    </source>
</evidence>
<reference evidence="2" key="1">
    <citation type="submission" date="2023-03" db="EMBL/GenBank/DDBJ databases">
        <title>Massive genome expansion in bonnet fungi (Mycena s.s.) driven by repeated elements and novel gene families across ecological guilds.</title>
        <authorList>
            <consortium name="Lawrence Berkeley National Laboratory"/>
            <person name="Harder C.B."/>
            <person name="Miyauchi S."/>
            <person name="Viragh M."/>
            <person name="Kuo A."/>
            <person name="Thoen E."/>
            <person name="Andreopoulos B."/>
            <person name="Lu D."/>
            <person name="Skrede I."/>
            <person name="Drula E."/>
            <person name="Henrissat B."/>
            <person name="Morin E."/>
            <person name="Kohler A."/>
            <person name="Barry K."/>
            <person name="LaButti K."/>
            <person name="Morin E."/>
            <person name="Salamov A."/>
            <person name="Lipzen A."/>
            <person name="Mereny Z."/>
            <person name="Hegedus B."/>
            <person name="Baldrian P."/>
            <person name="Stursova M."/>
            <person name="Weitz H."/>
            <person name="Taylor A."/>
            <person name="Grigoriev I.V."/>
            <person name="Nagy L.G."/>
            <person name="Martin F."/>
            <person name="Kauserud H."/>
        </authorList>
    </citation>
    <scope>NUCLEOTIDE SEQUENCE</scope>
    <source>
        <strain evidence="2">9284</strain>
    </source>
</reference>
<gene>
    <name evidence="2" type="ORF">FB45DRAFT_1135268</name>
</gene>
<sequence>MARGFGVLRRPGLVAAQRFLLRGSLCAGDVRPRLCIYMSSSVSSSSTFDTPPRSPFPLQYPPSSPPPANCPHPLHYAESFHTFTSRISSFLQVRRGSEEEMTLLRTCALACNTELQDEEKGGYCAQAPQIQCGPDIDYFHDDWFNKDADFFGVIEGVVKKNARLLRFASREAWRSFWLTRVRMMIFLARPRNNRNEEVVPRSGTVWFTGAQSRRHRTRTRGLFAPWRYSPTGIEQEPLDCQSGKSLATDEGCQWTGIDPEKAIDEVEVFHVEIFSLSQPTAICPQSCDDLEQGREVVWMCIGEGGLGEAEGAGCDDDGVDSSEILSVWLEVQRTGLKHGRIAGLNDKVLGLAIEKQAASNDIVTGTEDRWYGHLVVNKCAME</sequence>
<comment type="caution">
    <text evidence="2">The sequence shown here is derived from an EMBL/GenBank/DDBJ whole genome shotgun (WGS) entry which is preliminary data.</text>
</comment>
<accession>A0AAD7B249</accession>
<dbReference type="AlphaFoldDB" id="A0AAD7B249"/>
<proteinExistence type="predicted"/>
<name>A0AAD7B249_9AGAR</name>
<evidence type="ECO:0000313" key="2">
    <source>
        <dbReference type="EMBL" id="KAJ7607311.1"/>
    </source>
</evidence>
<keyword evidence="3" id="KW-1185">Reference proteome</keyword>
<dbReference type="Proteomes" id="UP001221142">
    <property type="component" value="Unassembled WGS sequence"/>
</dbReference>
<evidence type="ECO:0000256" key="1">
    <source>
        <dbReference type="SAM" id="MobiDB-lite"/>
    </source>
</evidence>
<protein>
    <submittedName>
        <fullName evidence="2">Uncharacterized protein</fullName>
    </submittedName>
</protein>
<feature type="compositionally biased region" description="Pro residues" evidence="1">
    <location>
        <begin position="52"/>
        <end position="67"/>
    </location>
</feature>
<dbReference type="EMBL" id="JARKIF010000050">
    <property type="protein sequence ID" value="KAJ7607311.1"/>
    <property type="molecule type" value="Genomic_DNA"/>
</dbReference>
<feature type="region of interest" description="Disordered" evidence="1">
    <location>
        <begin position="42"/>
        <end position="67"/>
    </location>
</feature>